<evidence type="ECO:0000313" key="1">
    <source>
        <dbReference type="EMBL" id="KAJ1141286.1"/>
    </source>
</evidence>
<keyword evidence="2" id="KW-1185">Reference proteome</keyword>
<proteinExistence type="predicted"/>
<dbReference type="AlphaFoldDB" id="A0AAV7QLB9"/>
<comment type="caution">
    <text evidence="1">The sequence shown here is derived from an EMBL/GenBank/DDBJ whole genome shotgun (WGS) entry which is preliminary data.</text>
</comment>
<reference evidence="1" key="1">
    <citation type="journal article" date="2022" name="bioRxiv">
        <title>Sequencing and chromosome-scale assembly of the giantPleurodeles waltlgenome.</title>
        <authorList>
            <person name="Brown T."/>
            <person name="Elewa A."/>
            <person name="Iarovenko S."/>
            <person name="Subramanian E."/>
            <person name="Araus A.J."/>
            <person name="Petzold A."/>
            <person name="Susuki M."/>
            <person name="Suzuki K.-i.T."/>
            <person name="Hayashi T."/>
            <person name="Toyoda A."/>
            <person name="Oliveira C."/>
            <person name="Osipova E."/>
            <person name="Leigh N.D."/>
            <person name="Simon A."/>
            <person name="Yun M.H."/>
        </authorList>
    </citation>
    <scope>NUCLEOTIDE SEQUENCE</scope>
    <source>
        <strain evidence="1">20211129_DDA</strain>
        <tissue evidence="1">Liver</tissue>
    </source>
</reference>
<dbReference type="Proteomes" id="UP001066276">
    <property type="component" value="Chromosome 6"/>
</dbReference>
<dbReference type="EMBL" id="JANPWB010000010">
    <property type="protein sequence ID" value="KAJ1141286.1"/>
    <property type="molecule type" value="Genomic_DNA"/>
</dbReference>
<gene>
    <name evidence="1" type="ORF">NDU88_007620</name>
</gene>
<name>A0AAV7QLB9_PLEWA</name>
<organism evidence="1 2">
    <name type="scientific">Pleurodeles waltl</name>
    <name type="common">Iberian ribbed newt</name>
    <dbReference type="NCBI Taxonomy" id="8319"/>
    <lineage>
        <taxon>Eukaryota</taxon>
        <taxon>Metazoa</taxon>
        <taxon>Chordata</taxon>
        <taxon>Craniata</taxon>
        <taxon>Vertebrata</taxon>
        <taxon>Euteleostomi</taxon>
        <taxon>Amphibia</taxon>
        <taxon>Batrachia</taxon>
        <taxon>Caudata</taxon>
        <taxon>Salamandroidea</taxon>
        <taxon>Salamandridae</taxon>
        <taxon>Pleurodelinae</taxon>
        <taxon>Pleurodeles</taxon>
    </lineage>
</organism>
<sequence>MKHRAAGCLSEVGDSQAVPRLGTLPLKACGSLWDVNKLCQPLMHCSVGWRDLRGLADSAVRCGAQATEVFGWGSGVVYLSYGAGSSIAYYALRVTDLEVLSVAHRLQRGLS</sequence>
<protein>
    <submittedName>
        <fullName evidence="1">Uncharacterized protein</fullName>
    </submittedName>
</protein>
<evidence type="ECO:0000313" key="2">
    <source>
        <dbReference type="Proteomes" id="UP001066276"/>
    </source>
</evidence>
<accession>A0AAV7QLB9</accession>